<evidence type="ECO:0000313" key="8">
    <source>
        <dbReference type="Proteomes" id="UP000299011"/>
    </source>
</evidence>
<reference evidence="3 6" key="3">
    <citation type="journal article" date="2014" name="PLoS Genet.">
        <title>Phylogenetically driven sequencing of extremely halophilic archaea reveals strategies for static and dynamic osmo-response.</title>
        <authorList>
            <person name="Becker E.A."/>
            <person name="Seitzer P.M."/>
            <person name="Tritt A."/>
            <person name="Larsen D."/>
            <person name="Krusor M."/>
            <person name="Yao A.I."/>
            <person name="Wu D."/>
            <person name="Madern D."/>
            <person name="Eisen J.A."/>
            <person name="Darling A.E."/>
            <person name="Facciotti M.T."/>
        </authorList>
    </citation>
    <scope>NUCLEOTIDE SEQUENCE [LARGE SCALE GENOMIC DNA]</scope>
    <source>
        <strain evidence="3">ATCC 33500</strain>
        <strain evidence="6">ATCC 33500 / DSM 1411 / JCM 8866 / NBRC 14739 / NCIMB 2177 / R-4</strain>
    </source>
</reference>
<gene>
    <name evidence="1" type="ordered locus">HFX_0306</name>
    <name evidence="2" type="ORF">BM92_07720</name>
    <name evidence="3" type="ORF">C439_08850</name>
    <name evidence="4" type="ORF">E6P09_04620</name>
</gene>
<dbReference type="EMBL" id="CP039139">
    <property type="protein sequence ID" value="QCQ74586.1"/>
    <property type="molecule type" value="Genomic_DNA"/>
</dbReference>
<dbReference type="InterPro" id="IPR046243">
    <property type="entry name" value="DUF6276"/>
</dbReference>
<proteinExistence type="predicted"/>
<dbReference type="PaxDb" id="523841-HFX_0306"/>
<dbReference type="Proteomes" id="UP000011603">
    <property type="component" value="Unassembled WGS sequence"/>
</dbReference>
<name>I3R1D5_HALMT</name>
<evidence type="ECO:0000313" key="2">
    <source>
        <dbReference type="EMBL" id="AHZ22541.1"/>
    </source>
</evidence>
<organism evidence="1 5">
    <name type="scientific">Haloferax mediterranei (strain ATCC 33500 / DSM 1411 / JCM 8866 / NBRC 14739 / NCIMB 2177 / R-4)</name>
    <name type="common">Halobacterium mediterranei</name>
    <dbReference type="NCBI Taxonomy" id="523841"/>
    <lineage>
        <taxon>Archaea</taxon>
        <taxon>Methanobacteriati</taxon>
        <taxon>Methanobacteriota</taxon>
        <taxon>Stenosarchaea group</taxon>
        <taxon>Halobacteria</taxon>
        <taxon>Halobacteriales</taxon>
        <taxon>Haloferacaceae</taxon>
        <taxon>Haloferax</taxon>
    </lineage>
</organism>
<dbReference type="EMBL" id="AOLO01000007">
    <property type="protein sequence ID" value="EMA02679.1"/>
    <property type="molecule type" value="Genomic_DNA"/>
</dbReference>
<dbReference type="GeneID" id="40155675"/>
<dbReference type="HOGENOM" id="CLU_152338_0_0_2"/>
<reference evidence="1 5" key="2">
    <citation type="journal article" date="2012" name="J. Bacteriol.">
        <title>Complete genome sequence of the metabolically versatile halophilic archaeon Haloferax mediterranei, a poly(3-hydroxybutyrate-co-3-hydroxyvalerate) producer.</title>
        <authorList>
            <person name="Han J."/>
            <person name="Zhang F."/>
            <person name="Hou J."/>
            <person name="Liu X."/>
            <person name="Li M."/>
            <person name="Liu H."/>
            <person name="Cai L."/>
            <person name="Zhang B."/>
            <person name="Chen Y."/>
            <person name="Zhou J."/>
            <person name="Hu S."/>
            <person name="Xiang H."/>
        </authorList>
    </citation>
    <scope>NUCLEOTIDE SEQUENCE [LARGE SCALE GENOMIC DNA]</scope>
    <source>
        <strain evidence="5">ATCC 33500 / DSM 1411 / JCM 8866 / NBRC 14739 / NCIMB 2177 / R-4</strain>
        <strain evidence="1">CGMCC 1.2087</strain>
    </source>
</reference>
<sequence>MSCPDCGGEEAVFSVPEPLEEYTPEAALTLALCSNCLRVRPSENPPTEGISGPLAGAIPDGEGGAAVVVLVSLLDSLALNRSAIVDCLEYAERKGVDVQLTLNRLQQEATDPHFDVARRQEQLDSFL</sequence>
<dbReference type="KEGG" id="hme:HFX_0306"/>
<reference evidence="2 7" key="4">
    <citation type="submission" date="2014-04" db="EMBL/GenBank/DDBJ databases">
        <title>Transcriptional profiles of Haloferax mediterranei on the basis of nitrogen availability.</title>
        <authorList>
            <person name="Bautista V."/>
        </authorList>
    </citation>
    <scope>NUCLEOTIDE SEQUENCE [LARGE SCALE GENOMIC DNA]</scope>
    <source>
        <strain evidence="2">ATCC 33500</strain>
        <strain evidence="7">ATCC 33500 / DSM 1411 / JCM 8866 / NBRC 14739 / NCIMB 2177 / R-4</strain>
    </source>
</reference>
<dbReference type="AlphaFoldDB" id="I3R1D5"/>
<reference evidence="1" key="5">
    <citation type="submission" date="2014-05" db="EMBL/GenBank/DDBJ databases">
        <authorList>
            <person name="Wang L."/>
            <person name="Yang H."/>
            <person name="Xiang H."/>
        </authorList>
    </citation>
    <scope>NUCLEOTIDE SEQUENCE</scope>
    <source>
        <strain evidence="1">CGMCC 1.2087</strain>
    </source>
</reference>
<keyword evidence="6" id="KW-1185">Reference proteome</keyword>
<dbReference type="PATRIC" id="fig|523841.21.peg.1798"/>
<evidence type="ECO:0000313" key="6">
    <source>
        <dbReference type="Proteomes" id="UP000011603"/>
    </source>
</evidence>
<evidence type="ECO:0000313" key="5">
    <source>
        <dbReference type="Proteomes" id="UP000006469"/>
    </source>
</evidence>
<dbReference type="Proteomes" id="UP000006469">
    <property type="component" value="Chromosome"/>
</dbReference>
<dbReference type="OrthoDB" id="212944at2157"/>
<dbReference type="RefSeq" id="WP_004058225.1">
    <property type="nucleotide sequence ID" value="NC_017941.2"/>
</dbReference>
<dbReference type="EMBL" id="CP007551">
    <property type="protein sequence ID" value="AHZ22541.1"/>
    <property type="molecule type" value="Genomic_DNA"/>
</dbReference>
<reference evidence="1" key="1">
    <citation type="journal article" date="2012" name="Appl. Environ. Microbiol.">
        <title>Identification of the haloarchaeal phasin (PhaP) that functions in polyhydroxyalkanoate accumulation and granule formation in Haloferax mediterranei.</title>
        <authorList>
            <person name="Cai S."/>
            <person name="Cai L."/>
            <person name="Liu H."/>
            <person name="Liu X."/>
            <person name="Han J."/>
            <person name="Zhou J."/>
            <person name="Xiang H."/>
        </authorList>
    </citation>
    <scope>NUCLEOTIDE SEQUENCE</scope>
    <source>
        <strain evidence="1">CGMCC 1.2087</strain>
    </source>
</reference>
<evidence type="ECO:0000313" key="3">
    <source>
        <dbReference type="EMBL" id="EMA02679.1"/>
    </source>
</evidence>
<evidence type="ECO:0008006" key="9">
    <source>
        <dbReference type="Google" id="ProtNLM"/>
    </source>
</evidence>
<dbReference type="Proteomes" id="UP000027075">
    <property type="component" value="Chromosome"/>
</dbReference>
<evidence type="ECO:0000313" key="4">
    <source>
        <dbReference type="EMBL" id="QCQ74586.1"/>
    </source>
</evidence>
<reference evidence="4 8" key="6">
    <citation type="submission" date="2019-04" db="EMBL/GenBank/DDBJ databases">
        <title>Methylomes of two halophilic Archaea, Haloarcula marismortui and Haloferax mediterranei.</title>
        <authorList>
            <person name="DasSarma S."/>
            <person name="DasSarma P."/>
            <person name="DasSarma S."/>
            <person name="Fomenkov A."/>
            <person name="Vincze T."/>
            <person name="Anton B.P."/>
            <person name="Roberts R.J."/>
        </authorList>
    </citation>
    <scope>NUCLEOTIDE SEQUENCE [LARGE SCALE GENOMIC DNA]</scope>
    <source>
        <strain evidence="4">ATCC 33500</strain>
        <strain evidence="8">ATCC 33500 / DSM 1411 / JCM 8866 / NBRC 14739 / NCIMB 2177 / R-4</strain>
    </source>
</reference>
<dbReference type="Pfam" id="PF19792">
    <property type="entry name" value="DUF6276"/>
    <property type="match status" value="1"/>
</dbReference>
<dbReference type="EMBL" id="CP001868">
    <property type="protein sequence ID" value="AFK18045.1"/>
    <property type="molecule type" value="Genomic_DNA"/>
</dbReference>
<dbReference type="Proteomes" id="UP000299011">
    <property type="component" value="Chromosome"/>
</dbReference>
<evidence type="ECO:0000313" key="1">
    <source>
        <dbReference type="EMBL" id="AFK18045.1"/>
    </source>
</evidence>
<protein>
    <recommendedName>
        <fullName evidence="9">Small CPxCG-related zinc finger protein</fullName>
    </recommendedName>
</protein>
<evidence type="ECO:0000313" key="7">
    <source>
        <dbReference type="Proteomes" id="UP000027075"/>
    </source>
</evidence>
<dbReference type="eggNOG" id="arCOG04757">
    <property type="taxonomic scope" value="Archaea"/>
</dbReference>
<accession>I3R1D5</accession>